<evidence type="ECO:0000256" key="1">
    <source>
        <dbReference type="ARBA" id="ARBA00005562"/>
    </source>
</evidence>
<feature type="compositionally biased region" description="Polar residues" evidence="4">
    <location>
        <begin position="200"/>
        <end position="222"/>
    </location>
</feature>
<feature type="compositionally biased region" description="Basic and acidic residues" evidence="4">
    <location>
        <begin position="329"/>
        <end position="353"/>
    </location>
</feature>
<dbReference type="PROSITE" id="PS50061">
    <property type="entry name" value="ETS_DOMAIN_3"/>
    <property type="match status" value="1"/>
</dbReference>
<proteinExistence type="inferred from homology"/>
<name>A0ABD2PXB7_9PLAT</name>
<reference evidence="6 7" key="1">
    <citation type="submission" date="2024-11" db="EMBL/GenBank/DDBJ databases">
        <title>Adaptive evolution of stress response genes in parasites aligns with host niche diversity.</title>
        <authorList>
            <person name="Hahn C."/>
            <person name="Resl P."/>
        </authorList>
    </citation>
    <scope>NUCLEOTIDE SEQUENCE [LARGE SCALE GENOMIC DNA]</scope>
    <source>
        <strain evidence="6">EGGRZ-B1_66</strain>
        <tissue evidence="6">Body</tissue>
    </source>
</reference>
<keyword evidence="7" id="KW-1185">Reference proteome</keyword>
<evidence type="ECO:0000259" key="5">
    <source>
        <dbReference type="PROSITE" id="PS50061"/>
    </source>
</evidence>
<keyword evidence="3" id="KW-0539">Nucleus</keyword>
<comment type="similarity">
    <text evidence="1 3">Belongs to the ETS family.</text>
</comment>
<dbReference type="Proteomes" id="UP001626550">
    <property type="component" value="Unassembled WGS sequence"/>
</dbReference>
<feature type="domain" description="ETS" evidence="5">
    <location>
        <begin position="1"/>
        <end position="32"/>
    </location>
</feature>
<comment type="caution">
    <text evidence="6">The sequence shown here is derived from an EMBL/GenBank/DDBJ whole genome shotgun (WGS) entry which is preliminary data.</text>
</comment>
<feature type="compositionally biased region" description="Polar residues" evidence="4">
    <location>
        <begin position="49"/>
        <end position="60"/>
    </location>
</feature>
<accession>A0ABD2PXB7</accession>
<feature type="region of interest" description="Disordered" evidence="4">
    <location>
        <begin position="181"/>
        <end position="236"/>
    </location>
</feature>
<feature type="compositionally biased region" description="Basic and acidic residues" evidence="4">
    <location>
        <begin position="226"/>
        <end position="236"/>
    </location>
</feature>
<feature type="region of interest" description="Disordered" evidence="4">
    <location>
        <begin position="49"/>
        <end position="85"/>
    </location>
</feature>
<protein>
    <submittedName>
        <fullName evidence="6">Elk3, ETS-domain protein (SRF accessory protein 2)</fullName>
    </submittedName>
</protein>
<dbReference type="EMBL" id="JBJKFK010002049">
    <property type="protein sequence ID" value="KAL3311728.1"/>
    <property type="molecule type" value="Genomic_DNA"/>
</dbReference>
<evidence type="ECO:0000256" key="3">
    <source>
        <dbReference type="RuleBase" id="RU004019"/>
    </source>
</evidence>
<dbReference type="PANTHER" id="PTHR11849">
    <property type="entry name" value="ETS"/>
    <property type="match status" value="1"/>
</dbReference>
<dbReference type="Pfam" id="PF00178">
    <property type="entry name" value="Ets"/>
    <property type="match status" value="1"/>
</dbReference>
<evidence type="ECO:0000256" key="4">
    <source>
        <dbReference type="SAM" id="MobiDB-lite"/>
    </source>
</evidence>
<dbReference type="InterPro" id="IPR046328">
    <property type="entry name" value="ETS_fam"/>
</dbReference>
<dbReference type="InterPro" id="IPR000418">
    <property type="entry name" value="Ets_dom"/>
</dbReference>
<keyword evidence="2 3" id="KW-0238">DNA-binding</keyword>
<dbReference type="AlphaFoldDB" id="A0ABD2PXB7"/>
<comment type="subcellular location">
    <subcellularLocation>
        <location evidence="3">Nucleus</location>
    </subcellularLocation>
</comment>
<feature type="compositionally biased region" description="Polar residues" evidence="4">
    <location>
        <begin position="76"/>
        <end position="85"/>
    </location>
</feature>
<evidence type="ECO:0000256" key="2">
    <source>
        <dbReference type="ARBA" id="ARBA00023125"/>
    </source>
</evidence>
<dbReference type="InterPro" id="IPR036388">
    <property type="entry name" value="WH-like_DNA-bd_sf"/>
</dbReference>
<dbReference type="InterPro" id="IPR036390">
    <property type="entry name" value="WH_DNA-bd_sf"/>
</dbReference>
<sequence length="397" mass="44848">MNYDKLSRALRYYYQKNIIRKVHGHKFVYQFIGLKGIFQNGSMVLENSGDSMSVHSSNESDTMDKKAKPRVLPHMESSSSPSQQNLGRILADQNSLPIFANLPNESQDVSSLLRMPKMPWQNALFSGFPNLPQSIPSSTSSEIPHEVDCQVSPDSFSFPPKRSFDHIWLKLLQNLIHTGKNAPGNLATESKNEFKLKQEPNYTDTSQQQSEMESSRPRSPNCNCSCHDESKSRNSVDPRLSLLACNTQAKMGDSRSCKISSNVHKRPHSEMDTPANYHPNSDNMDEGVMLHHQRHAINMQRLNEQILLYSKKLPEAPKRPSSENSAQEQARKSESDHEMTEKSAKSSGEESPEKQGNCVWMPVPMGMLNQWLSMLNTQKVVSEMMSNGLREGRVSPE</sequence>
<dbReference type="GO" id="GO:0005634">
    <property type="term" value="C:nucleus"/>
    <property type="evidence" value="ECO:0007669"/>
    <property type="project" value="UniProtKB-SubCell"/>
</dbReference>
<evidence type="ECO:0000313" key="7">
    <source>
        <dbReference type="Proteomes" id="UP001626550"/>
    </source>
</evidence>
<gene>
    <name evidence="6" type="primary">ELK3</name>
    <name evidence="6" type="ORF">Ciccas_009688</name>
</gene>
<evidence type="ECO:0000313" key="6">
    <source>
        <dbReference type="EMBL" id="KAL3311728.1"/>
    </source>
</evidence>
<organism evidence="6 7">
    <name type="scientific">Cichlidogyrus casuarinus</name>
    <dbReference type="NCBI Taxonomy" id="1844966"/>
    <lineage>
        <taxon>Eukaryota</taxon>
        <taxon>Metazoa</taxon>
        <taxon>Spiralia</taxon>
        <taxon>Lophotrochozoa</taxon>
        <taxon>Platyhelminthes</taxon>
        <taxon>Monogenea</taxon>
        <taxon>Monopisthocotylea</taxon>
        <taxon>Dactylogyridea</taxon>
        <taxon>Ancyrocephalidae</taxon>
        <taxon>Cichlidogyrus</taxon>
    </lineage>
</organism>
<dbReference type="GO" id="GO:0003677">
    <property type="term" value="F:DNA binding"/>
    <property type="evidence" value="ECO:0007669"/>
    <property type="project" value="UniProtKB-KW"/>
</dbReference>
<feature type="region of interest" description="Disordered" evidence="4">
    <location>
        <begin position="313"/>
        <end position="360"/>
    </location>
</feature>
<feature type="region of interest" description="Disordered" evidence="4">
    <location>
        <begin position="256"/>
        <end position="280"/>
    </location>
</feature>
<dbReference type="Gene3D" id="1.10.10.10">
    <property type="entry name" value="Winged helix-like DNA-binding domain superfamily/Winged helix DNA-binding domain"/>
    <property type="match status" value="1"/>
</dbReference>
<dbReference type="SUPFAM" id="SSF46785">
    <property type="entry name" value="Winged helix' DNA-binding domain"/>
    <property type="match status" value="1"/>
</dbReference>